<comment type="caution">
    <text evidence="1">The sequence shown here is derived from an EMBL/GenBank/DDBJ whole genome shotgun (WGS) entry which is preliminary data.</text>
</comment>
<keyword evidence="2" id="KW-1185">Reference proteome</keyword>
<proteinExistence type="predicted"/>
<gene>
    <name evidence="1" type="ORF">G6F64_003514</name>
</gene>
<dbReference type="OrthoDB" id="2279910at2759"/>
<protein>
    <submittedName>
        <fullName evidence="1">Uncharacterized protein</fullName>
    </submittedName>
</protein>
<organism evidence="1 2">
    <name type="scientific">Rhizopus oryzae</name>
    <name type="common">Mucormycosis agent</name>
    <name type="synonym">Rhizopus arrhizus var. delemar</name>
    <dbReference type="NCBI Taxonomy" id="64495"/>
    <lineage>
        <taxon>Eukaryota</taxon>
        <taxon>Fungi</taxon>
        <taxon>Fungi incertae sedis</taxon>
        <taxon>Mucoromycota</taxon>
        <taxon>Mucoromycotina</taxon>
        <taxon>Mucoromycetes</taxon>
        <taxon>Mucorales</taxon>
        <taxon>Mucorineae</taxon>
        <taxon>Rhizopodaceae</taxon>
        <taxon>Rhizopus</taxon>
    </lineage>
</organism>
<sequence>MTESNVLTDYTHLETSNNSFEEESEHNVTDYLLPKEHVPGSDLISKVVLTDTRIINIISKSLVNASEDQYTAAQNEFLNKCACDVLYLPKAIDSEYPPIIIEVQKDVNENYMCRAVKYSILVYEKYEKHPVVLIVGVSSVTASINNILAPATSHPFSKEIPSLFWAKRCLLVSSTTLSTIQSTGQLDPLAAIGLFLCSQKPSITQLVSGGQDTTMKLLYKIAVNNVQQLLGEEEEITKGIKAICDNTCVQLEKIKSCIQNGNTESLDKVLLYIEDASVYLNRQKRKFTTGRDVTPIPETPGLKYLENKNIRPKKHNEAHYNELKEYVEQFRNERSGRMSWKKCFLKGYKDNIDAIKQYTTSESLRSQYNKHFK</sequence>
<dbReference type="Proteomes" id="UP000716291">
    <property type="component" value="Unassembled WGS sequence"/>
</dbReference>
<accession>A0A9P6XEJ2</accession>
<dbReference type="AlphaFoldDB" id="A0A9P6XEJ2"/>
<dbReference type="EMBL" id="JAANQT010000346">
    <property type="protein sequence ID" value="KAG1311819.1"/>
    <property type="molecule type" value="Genomic_DNA"/>
</dbReference>
<name>A0A9P6XEJ2_RHIOR</name>
<evidence type="ECO:0000313" key="1">
    <source>
        <dbReference type="EMBL" id="KAG1311819.1"/>
    </source>
</evidence>
<reference evidence="1" key="1">
    <citation type="journal article" date="2020" name="Microb. Genom.">
        <title>Genetic diversity of clinical and environmental Mucorales isolates obtained from an investigation of mucormycosis cases among solid organ transplant recipients.</title>
        <authorList>
            <person name="Nguyen M.H."/>
            <person name="Kaul D."/>
            <person name="Muto C."/>
            <person name="Cheng S.J."/>
            <person name="Richter R.A."/>
            <person name="Bruno V.M."/>
            <person name="Liu G."/>
            <person name="Beyhan S."/>
            <person name="Sundermann A.J."/>
            <person name="Mounaud S."/>
            <person name="Pasculle A.W."/>
            <person name="Nierman W.C."/>
            <person name="Driscoll E."/>
            <person name="Cumbie R."/>
            <person name="Clancy C.J."/>
            <person name="Dupont C.L."/>
        </authorList>
    </citation>
    <scope>NUCLEOTIDE SEQUENCE</scope>
    <source>
        <strain evidence="1">GL11</strain>
    </source>
</reference>
<evidence type="ECO:0000313" key="2">
    <source>
        <dbReference type="Proteomes" id="UP000716291"/>
    </source>
</evidence>